<proteinExistence type="predicted"/>
<protein>
    <submittedName>
        <fullName evidence="2">Uncharacterized protein</fullName>
    </submittedName>
</protein>
<keyword evidence="3" id="KW-1185">Reference proteome</keyword>
<feature type="region of interest" description="Disordered" evidence="1">
    <location>
        <begin position="1"/>
        <end position="20"/>
    </location>
</feature>
<name>A0A9N8HJG1_9STRA</name>
<dbReference type="EMBL" id="CAICTM010000659">
    <property type="protein sequence ID" value="CAB9514540.1"/>
    <property type="molecule type" value="Genomic_DNA"/>
</dbReference>
<gene>
    <name evidence="2" type="ORF">SEMRO_660_G182950.1</name>
</gene>
<evidence type="ECO:0000256" key="1">
    <source>
        <dbReference type="SAM" id="MobiDB-lite"/>
    </source>
</evidence>
<dbReference type="Proteomes" id="UP001153069">
    <property type="component" value="Unassembled WGS sequence"/>
</dbReference>
<evidence type="ECO:0000313" key="3">
    <source>
        <dbReference type="Proteomes" id="UP001153069"/>
    </source>
</evidence>
<dbReference type="AlphaFoldDB" id="A0A9N8HJG1"/>
<organism evidence="2 3">
    <name type="scientific">Seminavis robusta</name>
    <dbReference type="NCBI Taxonomy" id="568900"/>
    <lineage>
        <taxon>Eukaryota</taxon>
        <taxon>Sar</taxon>
        <taxon>Stramenopiles</taxon>
        <taxon>Ochrophyta</taxon>
        <taxon>Bacillariophyta</taxon>
        <taxon>Bacillariophyceae</taxon>
        <taxon>Bacillariophycidae</taxon>
        <taxon>Naviculales</taxon>
        <taxon>Naviculaceae</taxon>
        <taxon>Seminavis</taxon>
    </lineage>
</organism>
<dbReference type="OrthoDB" id="10588838at2759"/>
<reference evidence="2" key="1">
    <citation type="submission" date="2020-06" db="EMBL/GenBank/DDBJ databases">
        <authorList>
            <consortium name="Plant Systems Biology data submission"/>
        </authorList>
    </citation>
    <scope>NUCLEOTIDE SEQUENCE</scope>
    <source>
        <strain evidence="2">D6</strain>
    </source>
</reference>
<sequence length="145" mass="15723">MASSKKRSSEEAENPNKPVSVLSLISENHATRHRPEHTLVGAYTSKAVAVEAAGVVEADGYGTFEDALDKMLEDDHIDNRQNPPDDGCLIQIGSKETGEGNFVRLEIKKMPLQDASSVALHLSKRLCRSPGDISTSSSDDDDDEE</sequence>
<evidence type="ECO:0000313" key="2">
    <source>
        <dbReference type="EMBL" id="CAB9514540.1"/>
    </source>
</evidence>
<comment type="caution">
    <text evidence="2">The sequence shown here is derived from an EMBL/GenBank/DDBJ whole genome shotgun (WGS) entry which is preliminary data.</text>
</comment>
<accession>A0A9N8HJG1</accession>